<evidence type="ECO:0000313" key="12">
    <source>
        <dbReference type="EMBL" id="MCE4538982.1"/>
    </source>
</evidence>
<keyword evidence="7" id="KW-0406">Ion transport</keyword>
<reference evidence="12 13" key="1">
    <citation type="submission" date="2021-12" db="EMBL/GenBank/DDBJ databases">
        <title>Genome seq of p7.</title>
        <authorList>
            <person name="Seo T."/>
        </authorList>
    </citation>
    <scope>NUCLEOTIDE SEQUENCE [LARGE SCALE GENOMIC DNA]</scope>
    <source>
        <strain evidence="12 13">P7</strain>
    </source>
</reference>
<keyword evidence="3" id="KW-1003">Cell membrane</keyword>
<evidence type="ECO:0000256" key="6">
    <source>
        <dbReference type="ARBA" id="ARBA00023053"/>
    </source>
</evidence>
<keyword evidence="13" id="KW-1185">Reference proteome</keyword>
<organism evidence="12 13">
    <name type="scientific">Pelomonas caseinilytica</name>
    <dbReference type="NCBI Taxonomy" id="2906763"/>
    <lineage>
        <taxon>Bacteria</taxon>
        <taxon>Pseudomonadati</taxon>
        <taxon>Pseudomonadota</taxon>
        <taxon>Betaproteobacteria</taxon>
        <taxon>Burkholderiales</taxon>
        <taxon>Sphaerotilaceae</taxon>
        <taxon>Roseateles</taxon>
    </lineage>
</organism>
<dbReference type="EMBL" id="JAJTWT010000007">
    <property type="protein sequence ID" value="MCE4538982.1"/>
    <property type="molecule type" value="Genomic_DNA"/>
</dbReference>
<accession>A0ABS8XDI9</accession>
<dbReference type="InterPro" id="IPR006153">
    <property type="entry name" value="Cation/H_exchanger_TM"/>
</dbReference>
<feature type="transmembrane region" description="Helical" evidence="10">
    <location>
        <begin position="303"/>
        <end position="326"/>
    </location>
</feature>
<gene>
    <name evidence="12" type="ORF">LXT12_17155</name>
</gene>
<comment type="caution">
    <text evidence="12">The sequence shown here is derived from an EMBL/GenBank/DDBJ whole genome shotgun (WGS) entry which is preliminary data.</text>
</comment>
<protein>
    <submittedName>
        <fullName evidence="12">Cation:proton antiporter</fullName>
    </submittedName>
</protein>
<feature type="transmembrane region" description="Helical" evidence="10">
    <location>
        <begin position="49"/>
        <end position="69"/>
    </location>
</feature>
<feature type="transmembrane region" description="Helical" evidence="10">
    <location>
        <begin position="181"/>
        <end position="200"/>
    </location>
</feature>
<keyword evidence="6" id="KW-0915">Sodium</keyword>
<evidence type="ECO:0000256" key="9">
    <source>
        <dbReference type="ARBA" id="ARBA00023201"/>
    </source>
</evidence>
<dbReference type="PANTHER" id="PTHR10110:SF86">
    <property type="entry name" value="SODIUM_HYDROGEN EXCHANGER 7"/>
    <property type="match status" value="1"/>
</dbReference>
<dbReference type="Gene3D" id="6.10.140.1330">
    <property type="match status" value="1"/>
</dbReference>
<feature type="transmembrane region" description="Helical" evidence="10">
    <location>
        <begin position="263"/>
        <end position="283"/>
    </location>
</feature>
<dbReference type="InterPro" id="IPR018422">
    <property type="entry name" value="Cation/H_exchanger_CPA1"/>
</dbReference>
<comment type="subcellular location">
    <subcellularLocation>
        <location evidence="1">Cell membrane</location>
        <topology evidence="1">Multi-pass membrane protein</topology>
    </subcellularLocation>
</comment>
<evidence type="ECO:0000259" key="11">
    <source>
        <dbReference type="Pfam" id="PF00999"/>
    </source>
</evidence>
<evidence type="ECO:0000256" key="5">
    <source>
        <dbReference type="ARBA" id="ARBA00022989"/>
    </source>
</evidence>
<dbReference type="RefSeq" id="WP_233393505.1">
    <property type="nucleotide sequence ID" value="NZ_JAJTWT010000007.1"/>
</dbReference>
<feature type="transmembrane region" description="Helical" evidence="10">
    <location>
        <begin position="378"/>
        <end position="398"/>
    </location>
</feature>
<evidence type="ECO:0000256" key="8">
    <source>
        <dbReference type="ARBA" id="ARBA00023136"/>
    </source>
</evidence>
<name>A0ABS8XDI9_9BURK</name>
<evidence type="ECO:0000256" key="3">
    <source>
        <dbReference type="ARBA" id="ARBA00022475"/>
    </source>
</evidence>
<feature type="transmembrane region" description="Helical" evidence="10">
    <location>
        <begin position="346"/>
        <end position="366"/>
    </location>
</feature>
<keyword evidence="8 10" id="KW-0472">Membrane</keyword>
<dbReference type="PANTHER" id="PTHR10110">
    <property type="entry name" value="SODIUM/HYDROGEN EXCHANGER"/>
    <property type="match status" value="1"/>
</dbReference>
<evidence type="ECO:0000256" key="7">
    <source>
        <dbReference type="ARBA" id="ARBA00023065"/>
    </source>
</evidence>
<dbReference type="Pfam" id="PF00999">
    <property type="entry name" value="Na_H_Exchanger"/>
    <property type="match status" value="1"/>
</dbReference>
<keyword evidence="4 10" id="KW-0812">Transmembrane</keyword>
<evidence type="ECO:0000256" key="1">
    <source>
        <dbReference type="ARBA" id="ARBA00004651"/>
    </source>
</evidence>
<sequence length="523" mass="54976">MHAIEQILVLFIAAVVLAAAARRVGAPYPVFLAIGGALLAFVPGAPSLSLPPDLVLALFVAPILVDAGYDASLRDLRDNWAPLVSLVVVAVVLTTAAVAAVAHALVPGLPWAAAVALGAIVAPPDAVAATAVLRPLHPPHRILAILEGESLLNDASALLIYRLAVGAVSAGGFAVQAVAPTFLLGVLGSLVAGPALGWLAQRVFVRVQHIPTAIVLQFVGTVSVWQLAEHAGLSGVLTTVGFAMTMARMAPASIPARIRIPTNAVWATVVFALNIFAFIFIGLQMRPILAGMEAHAAQRYLAVATAVLATVIAVRVAWHMAFNAAVRWRDRRHGFHPPRPMLRPTVGSGLVISWAGMRGIVTLAAALALPEGFPSRDLIVLTAFLVVLGTLVIQGFTLKPLLRAMNLRDGDPVAREEAAGRQRMLEAAFATLPAQGSAVIDLVRKNLKMHLGRQLHDGQNPFTAFSADYDAHYCAALQAARQALLALRGSGEIGDDAFHTLENDVDWLEVSEPLRAANADATG</sequence>
<evidence type="ECO:0000256" key="2">
    <source>
        <dbReference type="ARBA" id="ARBA00022448"/>
    </source>
</evidence>
<keyword evidence="5 10" id="KW-1133">Transmembrane helix</keyword>
<proteinExistence type="predicted"/>
<feature type="transmembrane region" description="Helical" evidence="10">
    <location>
        <begin position="81"/>
        <end position="105"/>
    </location>
</feature>
<keyword evidence="9" id="KW-0739">Sodium transport</keyword>
<evidence type="ECO:0000256" key="4">
    <source>
        <dbReference type="ARBA" id="ARBA00022692"/>
    </source>
</evidence>
<evidence type="ECO:0000256" key="10">
    <source>
        <dbReference type="SAM" id="Phobius"/>
    </source>
</evidence>
<feature type="domain" description="Cation/H+ exchanger transmembrane" evidence="11">
    <location>
        <begin position="12"/>
        <end position="403"/>
    </location>
</feature>
<evidence type="ECO:0000313" key="13">
    <source>
        <dbReference type="Proteomes" id="UP001201463"/>
    </source>
</evidence>
<dbReference type="Proteomes" id="UP001201463">
    <property type="component" value="Unassembled WGS sequence"/>
</dbReference>
<keyword evidence="2" id="KW-0813">Transport</keyword>